<dbReference type="AlphaFoldDB" id="A0A9P9H527"/>
<gene>
    <name evidence="2" type="ORF">B0J15DRAFT_561084</name>
</gene>
<organism evidence="2 3">
    <name type="scientific">Fusarium solani</name>
    <name type="common">Filamentous fungus</name>
    <dbReference type="NCBI Taxonomy" id="169388"/>
    <lineage>
        <taxon>Eukaryota</taxon>
        <taxon>Fungi</taxon>
        <taxon>Dikarya</taxon>
        <taxon>Ascomycota</taxon>
        <taxon>Pezizomycotina</taxon>
        <taxon>Sordariomycetes</taxon>
        <taxon>Hypocreomycetidae</taxon>
        <taxon>Hypocreales</taxon>
        <taxon>Nectriaceae</taxon>
        <taxon>Fusarium</taxon>
        <taxon>Fusarium solani species complex</taxon>
    </lineage>
</organism>
<keyword evidence="3" id="KW-1185">Reference proteome</keyword>
<evidence type="ECO:0000313" key="2">
    <source>
        <dbReference type="EMBL" id="KAH7250607.1"/>
    </source>
</evidence>
<proteinExistence type="predicted"/>
<protein>
    <submittedName>
        <fullName evidence="2">Uncharacterized protein</fullName>
    </submittedName>
</protein>
<dbReference type="EMBL" id="JAGTJS010000012">
    <property type="protein sequence ID" value="KAH7250607.1"/>
    <property type="molecule type" value="Genomic_DNA"/>
</dbReference>
<dbReference type="Proteomes" id="UP000736672">
    <property type="component" value="Unassembled WGS sequence"/>
</dbReference>
<comment type="caution">
    <text evidence="2">The sequence shown here is derived from an EMBL/GenBank/DDBJ whole genome shotgun (WGS) entry which is preliminary data.</text>
</comment>
<evidence type="ECO:0000313" key="3">
    <source>
        <dbReference type="Proteomes" id="UP000736672"/>
    </source>
</evidence>
<name>A0A9P9H527_FUSSL</name>
<accession>A0A9P9H527</accession>
<feature type="region of interest" description="Disordered" evidence="1">
    <location>
        <begin position="1"/>
        <end position="22"/>
    </location>
</feature>
<reference evidence="2" key="1">
    <citation type="journal article" date="2021" name="Nat. Commun.">
        <title>Genetic determinants of endophytism in the Arabidopsis root mycobiome.</title>
        <authorList>
            <person name="Mesny F."/>
            <person name="Miyauchi S."/>
            <person name="Thiergart T."/>
            <person name="Pickel B."/>
            <person name="Atanasova L."/>
            <person name="Karlsson M."/>
            <person name="Huettel B."/>
            <person name="Barry K.W."/>
            <person name="Haridas S."/>
            <person name="Chen C."/>
            <person name="Bauer D."/>
            <person name="Andreopoulos W."/>
            <person name="Pangilinan J."/>
            <person name="LaButti K."/>
            <person name="Riley R."/>
            <person name="Lipzen A."/>
            <person name="Clum A."/>
            <person name="Drula E."/>
            <person name="Henrissat B."/>
            <person name="Kohler A."/>
            <person name="Grigoriev I.V."/>
            <person name="Martin F.M."/>
            <person name="Hacquard S."/>
        </authorList>
    </citation>
    <scope>NUCLEOTIDE SEQUENCE</scope>
    <source>
        <strain evidence="2">FSSC 5 MPI-SDFR-AT-0091</strain>
    </source>
</reference>
<sequence>MHGRKPPSSRSSPTKAQKVGPIVPVKKLLEDTEHGPPPIWGLHGPKLDILLVSDPTRTRATRVIMIFSKRVGVPGGQQLEMGFLAALYTFGCHLIIVYETRNGSGGASDVPQLPTSPLADRDLNTFKLAWSNDKGISAQGKPLGNLYLNYGASAMWYTGVSCCTNLGSQAGLPDIVKMGKPNAKIIRRPEIPMLFSPADKQVPYVFDKAATVWGLRRICMGPTSGLGQIV</sequence>
<evidence type="ECO:0000256" key="1">
    <source>
        <dbReference type="SAM" id="MobiDB-lite"/>
    </source>
</evidence>